<feature type="transmembrane region" description="Helical" evidence="4">
    <location>
        <begin position="33"/>
        <end position="53"/>
    </location>
</feature>
<dbReference type="EMBL" id="NAJM01000030">
    <property type="protein sequence ID" value="RVX69329.1"/>
    <property type="molecule type" value="Genomic_DNA"/>
</dbReference>
<feature type="transmembrane region" description="Helical" evidence="4">
    <location>
        <begin position="404"/>
        <end position="428"/>
    </location>
</feature>
<dbReference type="InterPro" id="IPR036259">
    <property type="entry name" value="MFS_trans_sf"/>
</dbReference>
<feature type="transmembrane region" description="Helical" evidence="4">
    <location>
        <begin position="73"/>
        <end position="90"/>
    </location>
</feature>
<keyword evidence="4" id="KW-1133">Transmembrane helix</keyword>
<dbReference type="InterPro" id="IPR011701">
    <property type="entry name" value="MFS"/>
</dbReference>
<dbReference type="VEuPathDB" id="FungiDB:PV10_07487"/>
<dbReference type="SUPFAM" id="SSF103473">
    <property type="entry name" value="MFS general substrate transporter"/>
    <property type="match status" value="1"/>
</dbReference>
<evidence type="ECO:0000256" key="4">
    <source>
        <dbReference type="SAM" id="Phobius"/>
    </source>
</evidence>
<comment type="subcellular location">
    <subcellularLocation>
        <location evidence="1">Cell inner membrane</location>
        <topology evidence="1">Multi-pass membrane protein</topology>
    </subcellularLocation>
</comment>
<dbReference type="GO" id="GO:0005886">
    <property type="term" value="C:plasma membrane"/>
    <property type="evidence" value="ECO:0007669"/>
    <property type="project" value="UniProtKB-SubCell"/>
</dbReference>
<dbReference type="Pfam" id="PF07690">
    <property type="entry name" value="MFS_1"/>
    <property type="match status" value="1"/>
</dbReference>
<feature type="transmembrane region" description="Helical" evidence="4">
    <location>
        <begin position="253"/>
        <end position="275"/>
    </location>
</feature>
<feature type="transmembrane region" description="Helical" evidence="4">
    <location>
        <begin position="164"/>
        <end position="187"/>
    </location>
</feature>
<dbReference type="AlphaFoldDB" id="A0A438N0S3"/>
<proteinExistence type="predicted"/>
<protein>
    <recommendedName>
        <fullName evidence="5">Major facilitator superfamily (MFS) profile domain-containing protein</fullName>
    </recommendedName>
</protein>
<keyword evidence="2" id="KW-1003">Cell membrane</keyword>
<dbReference type="Gene3D" id="1.20.1250.20">
    <property type="entry name" value="MFS general substrate transporter like domains"/>
    <property type="match status" value="2"/>
</dbReference>
<evidence type="ECO:0000313" key="6">
    <source>
        <dbReference type="EMBL" id="RVX69329.1"/>
    </source>
</evidence>
<feature type="transmembrane region" description="Helical" evidence="4">
    <location>
        <begin position="342"/>
        <end position="366"/>
    </location>
</feature>
<evidence type="ECO:0000256" key="1">
    <source>
        <dbReference type="ARBA" id="ARBA00004429"/>
    </source>
</evidence>
<dbReference type="PANTHER" id="PTHR43702">
    <property type="entry name" value="L-FUCOSE-PROTON SYMPORTER"/>
    <property type="match status" value="1"/>
</dbReference>
<gene>
    <name evidence="6" type="ORF">B0A52_06923</name>
</gene>
<name>A0A438N0S3_EXOME</name>
<feature type="compositionally biased region" description="Polar residues" evidence="3">
    <location>
        <begin position="491"/>
        <end position="501"/>
    </location>
</feature>
<dbReference type="Proteomes" id="UP000288859">
    <property type="component" value="Unassembled WGS sequence"/>
</dbReference>
<evidence type="ECO:0000259" key="5">
    <source>
        <dbReference type="PROSITE" id="PS50850"/>
    </source>
</evidence>
<feature type="region of interest" description="Disordered" evidence="3">
    <location>
        <begin position="448"/>
        <end position="501"/>
    </location>
</feature>
<evidence type="ECO:0000313" key="7">
    <source>
        <dbReference type="Proteomes" id="UP000288859"/>
    </source>
</evidence>
<feature type="transmembrane region" description="Helical" evidence="4">
    <location>
        <begin position="319"/>
        <end position="336"/>
    </location>
</feature>
<feature type="domain" description="Major facilitator superfamily (MFS) profile" evidence="5">
    <location>
        <begin position="35"/>
        <end position="436"/>
    </location>
</feature>
<accession>A0A438N0S3</accession>
<evidence type="ECO:0000256" key="3">
    <source>
        <dbReference type="SAM" id="MobiDB-lite"/>
    </source>
</evidence>
<organism evidence="6 7">
    <name type="scientific">Exophiala mesophila</name>
    <name type="common">Black yeast-like fungus</name>
    <dbReference type="NCBI Taxonomy" id="212818"/>
    <lineage>
        <taxon>Eukaryota</taxon>
        <taxon>Fungi</taxon>
        <taxon>Dikarya</taxon>
        <taxon>Ascomycota</taxon>
        <taxon>Pezizomycotina</taxon>
        <taxon>Eurotiomycetes</taxon>
        <taxon>Chaetothyriomycetidae</taxon>
        <taxon>Chaetothyriales</taxon>
        <taxon>Herpotrichiellaceae</taxon>
        <taxon>Exophiala</taxon>
    </lineage>
</organism>
<sequence length="501" mass="54710">MTLRAILSRGKSSLRNKNTDVTVAAQLTLRQSLWPLSIVTILFFLWGFAYGLLDTLNKHFQNTLGITRTRSSGLQAAYFGAYPLASLGYANWMLRHWGYKSVFIFGLCLYGIGALMMWPAGVYRSFGGFCGATFIIGSGLGSLETAANPYLAVCGPPRYAEIRINFAQAFNAVGTVVGPVLGSYVFFVDTEDSVQALKNVQWVYLGIAIFVFILAFVFFVSYIPEVTDADMEFQVQETHVAGSDKPFRKQYRLFHAAFAQFTYVGAQVAIASYFINYAVETRPGTSSALGAKFLAGAQGAFTVGRFSGTFFMHLMRPRWIFLFYLSGVVIFLAVATDTRDNVGLSMMFLVLFFESVCFPTIVALGIRGLGRHYKRGSGLIVAGVMGGACVPALTGHVADLRNDTGFAMIVPEIFMIVSLTYAIAVNFIPYYRVPADMVGDSQIGIVHRGDDNNSKPDPIITSSGSDVEKNLHFSNGEDPGIGIANVEQVEKVNSSRKGTGE</sequence>
<feature type="transmembrane region" description="Helical" evidence="4">
    <location>
        <begin position="202"/>
        <end position="223"/>
    </location>
</feature>
<dbReference type="InterPro" id="IPR020846">
    <property type="entry name" value="MFS_dom"/>
</dbReference>
<reference evidence="6 7" key="1">
    <citation type="submission" date="2017-03" db="EMBL/GenBank/DDBJ databases">
        <title>Genomes of endolithic fungi from Antarctica.</title>
        <authorList>
            <person name="Coleine C."/>
            <person name="Masonjones S."/>
            <person name="Stajich J.E."/>
        </authorList>
    </citation>
    <scope>NUCLEOTIDE SEQUENCE [LARGE SCALE GENOMIC DNA]</scope>
    <source>
        <strain evidence="6 7">CCFEE 6314</strain>
    </source>
</reference>
<feature type="transmembrane region" description="Helical" evidence="4">
    <location>
        <begin position="378"/>
        <end position="398"/>
    </location>
</feature>
<evidence type="ECO:0000256" key="2">
    <source>
        <dbReference type="ARBA" id="ARBA00022475"/>
    </source>
</evidence>
<dbReference type="InterPro" id="IPR050375">
    <property type="entry name" value="MFS_TsgA-like"/>
</dbReference>
<feature type="transmembrane region" description="Helical" evidence="4">
    <location>
        <begin position="102"/>
        <end position="120"/>
    </location>
</feature>
<comment type="caution">
    <text evidence="6">The sequence shown here is derived from an EMBL/GenBank/DDBJ whole genome shotgun (WGS) entry which is preliminary data.</text>
</comment>
<dbReference type="PANTHER" id="PTHR43702:SF3">
    <property type="entry name" value="PROTEIN TSGA"/>
    <property type="match status" value="1"/>
</dbReference>
<keyword evidence="4" id="KW-0472">Membrane</keyword>
<keyword evidence="4" id="KW-0812">Transmembrane</keyword>
<dbReference type="GO" id="GO:0022857">
    <property type="term" value="F:transmembrane transporter activity"/>
    <property type="evidence" value="ECO:0007669"/>
    <property type="project" value="InterPro"/>
</dbReference>
<dbReference type="OrthoDB" id="546893at2759"/>
<dbReference type="PROSITE" id="PS50850">
    <property type="entry name" value="MFS"/>
    <property type="match status" value="1"/>
</dbReference>